<feature type="non-terminal residue" evidence="2">
    <location>
        <position position="1"/>
    </location>
</feature>
<accession>A0A383CPN3</accession>
<dbReference type="EMBL" id="UINC01210576">
    <property type="protein sequence ID" value="SVE34101.1"/>
    <property type="molecule type" value="Genomic_DNA"/>
</dbReference>
<dbReference type="AlphaFoldDB" id="A0A383CPN3"/>
<evidence type="ECO:0000313" key="2">
    <source>
        <dbReference type="EMBL" id="SVE34101.1"/>
    </source>
</evidence>
<reference evidence="2" key="1">
    <citation type="submission" date="2018-05" db="EMBL/GenBank/DDBJ databases">
        <authorList>
            <person name="Lanie J.A."/>
            <person name="Ng W.-L."/>
            <person name="Kazmierczak K.M."/>
            <person name="Andrzejewski T.M."/>
            <person name="Davidsen T.M."/>
            <person name="Wayne K.J."/>
            <person name="Tettelin H."/>
            <person name="Glass J.I."/>
            <person name="Rusch D."/>
            <person name="Podicherti R."/>
            <person name="Tsui H.-C.T."/>
            <person name="Winkler M.E."/>
        </authorList>
    </citation>
    <scope>NUCLEOTIDE SEQUENCE</scope>
</reference>
<proteinExistence type="predicted"/>
<dbReference type="Pfam" id="PF22725">
    <property type="entry name" value="GFO_IDH_MocA_C3"/>
    <property type="match status" value="1"/>
</dbReference>
<sequence length="159" mass="18567">NDVTCYPIYASRLVFEEEPISVLSHLEFDENYKVDKSADMILRYENGKSAFISSGFNNYYQSEYNVWGSMAKISTKRAYAVPPHYETSVFLHQDDQVFETVINPVDQFKIMFDTFCNVITKKIENPYDFEKDLLDQAKLMEAIRVSNEEKRLISLSDIQ</sequence>
<feature type="domain" description="GFO/IDH/MocA-like oxidoreductase" evidence="1">
    <location>
        <begin position="2"/>
        <end position="73"/>
    </location>
</feature>
<gene>
    <name evidence="2" type="ORF">METZ01_LOCUS486955</name>
</gene>
<dbReference type="InterPro" id="IPR055170">
    <property type="entry name" value="GFO_IDH_MocA-like_dom"/>
</dbReference>
<name>A0A383CPN3_9ZZZZ</name>
<protein>
    <recommendedName>
        <fullName evidence="1">GFO/IDH/MocA-like oxidoreductase domain-containing protein</fullName>
    </recommendedName>
</protein>
<dbReference type="Gene3D" id="3.30.360.10">
    <property type="entry name" value="Dihydrodipicolinate Reductase, domain 2"/>
    <property type="match status" value="1"/>
</dbReference>
<dbReference type="SUPFAM" id="SSF55347">
    <property type="entry name" value="Glyceraldehyde-3-phosphate dehydrogenase-like, C-terminal domain"/>
    <property type="match status" value="1"/>
</dbReference>
<organism evidence="2">
    <name type="scientific">marine metagenome</name>
    <dbReference type="NCBI Taxonomy" id="408172"/>
    <lineage>
        <taxon>unclassified sequences</taxon>
        <taxon>metagenomes</taxon>
        <taxon>ecological metagenomes</taxon>
    </lineage>
</organism>
<evidence type="ECO:0000259" key="1">
    <source>
        <dbReference type="Pfam" id="PF22725"/>
    </source>
</evidence>